<gene>
    <name evidence="7" type="ORF">A2392_01195</name>
</gene>
<dbReference type="Gene3D" id="3.40.50.150">
    <property type="entry name" value="Vaccinia Virus protein VP39"/>
    <property type="match status" value="1"/>
</dbReference>
<sequence>MDQSEEWLLKEKYNGEKCEAFFADLKRLTAGEPLGYVIGHAPFLNCKIFLDSHPLIPRPETEYWVEKAIKEIEKAGKASPRPLRILDLCAGSGAIGVAVAKAVPSAEVTFVEIDPSHLPTIEKNITQNLSINRKVLGERFVVIESDLFSKVEGEFDFILTNPPYIDPAIDRTEENVKNFEPHLALYGGVNGVELIARLIAEAPQYLSDNGQLWIEHEPEQTEMISKLAFDNLGSIQTLPDQYGIERYSILNFKPDNLIIGTYPIEPRR</sequence>
<dbReference type="Pfam" id="PF05175">
    <property type="entry name" value="MTS"/>
    <property type="match status" value="1"/>
</dbReference>
<organism evidence="7 8">
    <name type="scientific">Candidatus Kaiserbacteria bacterium RIFOXYB1_FULL_46_14</name>
    <dbReference type="NCBI Taxonomy" id="1798531"/>
    <lineage>
        <taxon>Bacteria</taxon>
        <taxon>Candidatus Kaiseribacteriota</taxon>
    </lineage>
</organism>
<feature type="domain" description="Methyltransferase small" evidence="6">
    <location>
        <begin position="84"/>
        <end position="166"/>
    </location>
</feature>
<evidence type="ECO:0000256" key="1">
    <source>
        <dbReference type="ARBA" id="ARBA00012771"/>
    </source>
</evidence>
<dbReference type="GO" id="GO:0102559">
    <property type="term" value="F:peptide chain release factor N(5)-glutamine methyltransferase activity"/>
    <property type="evidence" value="ECO:0007669"/>
    <property type="project" value="UniProtKB-EC"/>
</dbReference>
<dbReference type="GO" id="GO:0003676">
    <property type="term" value="F:nucleic acid binding"/>
    <property type="evidence" value="ECO:0007669"/>
    <property type="project" value="InterPro"/>
</dbReference>
<proteinExistence type="predicted"/>
<keyword evidence="2" id="KW-0489">Methyltransferase</keyword>
<reference evidence="7 8" key="1">
    <citation type="journal article" date="2016" name="Nat. Commun.">
        <title>Thousands of microbial genomes shed light on interconnected biogeochemical processes in an aquifer system.</title>
        <authorList>
            <person name="Anantharaman K."/>
            <person name="Brown C.T."/>
            <person name="Hug L.A."/>
            <person name="Sharon I."/>
            <person name="Castelle C.J."/>
            <person name="Probst A.J."/>
            <person name="Thomas B.C."/>
            <person name="Singh A."/>
            <person name="Wilkins M.J."/>
            <person name="Karaoz U."/>
            <person name="Brodie E.L."/>
            <person name="Williams K.H."/>
            <person name="Hubbard S.S."/>
            <person name="Banfield J.F."/>
        </authorList>
    </citation>
    <scope>NUCLEOTIDE SEQUENCE [LARGE SCALE GENOMIC DNA]</scope>
</reference>
<evidence type="ECO:0000313" key="7">
    <source>
        <dbReference type="EMBL" id="OGG86063.1"/>
    </source>
</evidence>
<dbReference type="InterPro" id="IPR007848">
    <property type="entry name" value="Small_mtfrase_dom"/>
</dbReference>
<evidence type="ECO:0000256" key="2">
    <source>
        <dbReference type="ARBA" id="ARBA00022603"/>
    </source>
</evidence>
<dbReference type="InterPro" id="IPR029063">
    <property type="entry name" value="SAM-dependent_MTases_sf"/>
</dbReference>
<evidence type="ECO:0000259" key="6">
    <source>
        <dbReference type="Pfam" id="PF05175"/>
    </source>
</evidence>
<dbReference type="Proteomes" id="UP000177395">
    <property type="component" value="Unassembled WGS sequence"/>
</dbReference>
<keyword evidence="4" id="KW-0949">S-adenosyl-L-methionine</keyword>
<evidence type="ECO:0000313" key="8">
    <source>
        <dbReference type="Proteomes" id="UP000177395"/>
    </source>
</evidence>
<dbReference type="STRING" id="1798531.A2392_01195"/>
<dbReference type="PROSITE" id="PS00092">
    <property type="entry name" value="N6_MTASE"/>
    <property type="match status" value="1"/>
</dbReference>
<dbReference type="GO" id="GO:0032259">
    <property type="term" value="P:methylation"/>
    <property type="evidence" value="ECO:0007669"/>
    <property type="project" value="UniProtKB-KW"/>
</dbReference>
<accession>A0A1F6FJP2</accession>
<dbReference type="NCBIfam" id="TIGR00536">
    <property type="entry name" value="hemK_fam"/>
    <property type="match status" value="1"/>
</dbReference>
<protein>
    <recommendedName>
        <fullName evidence="1">peptide chain release factor N(5)-glutamine methyltransferase</fullName>
        <ecNumber evidence="1">2.1.1.297</ecNumber>
    </recommendedName>
</protein>
<dbReference type="PANTHER" id="PTHR18895">
    <property type="entry name" value="HEMK METHYLTRANSFERASE"/>
    <property type="match status" value="1"/>
</dbReference>
<dbReference type="EC" id="2.1.1.297" evidence="1"/>
<name>A0A1F6FJP2_9BACT</name>
<evidence type="ECO:0000256" key="5">
    <source>
        <dbReference type="ARBA" id="ARBA00048391"/>
    </source>
</evidence>
<dbReference type="SUPFAM" id="SSF53335">
    <property type="entry name" value="S-adenosyl-L-methionine-dependent methyltransferases"/>
    <property type="match status" value="1"/>
</dbReference>
<dbReference type="InterPro" id="IPR002052">
    <property type="entry name" value="DNA_methylase_N6_adenine_CS"/>
</dbReference>
<comment type="caution">
    <text evidence="7">The sequence shown here is derived from an EMBL/GenBank/DDBJ whole genome shotgun (WGS) entry which is preliminary data.</text>
</comment>
<evidence type="ECO:0000256" key="3">
    <source>
        <dbReference type="ARBA" id="ARBA00022679"/>
    </source>
</evidence>
<dbReference type="PANTHER" id="PTHR18895:SF74">
    <property type="entry name" value="MTRF1L RELEASE FACTOR GLUTAMINE METHYLTRANSFERASE"/>
    <property type="match status" value="1"/>
</dbReference>
<dbReference type="CDD" id="cd02440">
    <property type="entry name" value="AdoMet_MTases"/>
    <property type="match status" value="1"/>
</dbReference>
<dbReference type="InterPro" id="IPR050320">
    <property type="entry name" value="N5-glutamine_MTase"/>
</dbReference>
<keyword evidence="3" id="KW-0808">Transferase</keyword>
<dbReference type="InterPro" id="IPR004556">
    <property type="entry name" value="HemK-like"/>
</dbReference>
<evidence type="ECO:0000256" key="4">
    <source>
        <dbReference type="ARBA" id="ARBA00022691"/>
    </source>
</evidence>
<dbReference type="EMBL" id="MFMS01000002">
    <property type="protein sequence ID" value="OGG86063.1"/>
    <property type="molecule type" value="Genomic_DNA"/>
</dbReference>
<dbReference type="AlphaFoldDB" id="A0A1F6FJP2"/>
<comment type="catalytic activity">
    <reaction evidence="5">
        <text>L-glutaminyl-[peptide chain release factor] + S-adenosyl-L-methionine = N(5)-methyl-L-glutaminyl-[peptide chain release factor] + S-adenosyl-L-homocysteine + H(+)</text>
        <dbReference type="Rhea" id="RHEA:42896"/>
        <dbReference type="Rhea" id="RHEA-COMP:10271"/>
        <dbReference type="Rhea" id="RHEA-COMP:10272"/>
        <dbReference type="ChEBI" id="CHEBI:15378"/>
        <dbReference type="ChEBI" id="CHEBI:30011"/>
        <dbReference type="ChEBI" id="CHEBI:57856"/>
        <dbReference type="ChEBI" id="CHEBI:59789"/>
        <dbReference type="ChEBI" id="CHEBI:61891"/>
        <dbReference type="EC" id="2.1.1.297"/>
    </reaction>
</comment>